<dbReference type="EMBL" id="LT629695">
    <property type="protein sequence ID" value="SDH69316.1"/>
    <property type="molecule type" value="Genomic_DNA"/>
</dbReference>
<dbReference type="SUPFAM" id="SSF56601">
    <property type="entry name" value="beta-lactamase/transpeptidase-like"/>
    <property type="match status" value="1"/>
</dbReference>
<dbReference type="InterPro" id="IPR001466">
    <property type="entry name" value="Beta-lactam-related"/>
</dbReference>
<dbReference type="InterPro" id="IPR012338">
    <property type="entry name" value="Beta-lactam/transpept-like"/>
</dbReference>
<proteinExistence type="predicted"/>
<accession>A0A1G8EHG9</accession>
<dbReference type="Pfam" id="PF00144">
    <property type="entry name" value="Beta-lactamase"/>
    <property type="match status" value="1"/>
</dbReference>
<dbReference type="STRING" id="399736.SAMN04489720_2042"/>
<name>A0A1G8EHG9_9MICO</name>
<evidence type="ECO:0000313" key="3">
    <source>
        <dbReference type="Proteomes" id="UP000198822"/>
    </source>
</evidence>
<dbReference type="PANTHER" id="PTHR43283">
    <property type="entry name" value="BETA-LACTAMASE-RELATED"/>
    <property type="match status" value="1"/>
</dbReference>
<dbReference type="Proteomes" id="UP000198822">
    <property type="component" value="Chromosome I"/>
</dbReference>
<protein>
    <submittedName>
        <fullName evidence="2">CubicO group peptidase, beta-lactamase class C family</fullName>
    </submittedName>
</protein>
<sequence>MPSASDPTTLADRVASAIRAVAAAEDLSGVVRLSIGGALAYEEAFGVASRRWMVPVTTATRFDTASITKLCTSIAVLRQVDAGTLDLDAPIGDHLDLAGTTIAPAITLRHLLTHSSGIADDADEEAGESYAALWTDRPSYAVTSTADFLPQFAHKPPRVEPGADCRYCNVGYVLAGLVLEAVTGTPFREHVARHVLRRAGMDRSGFFHMADAVPDVAEGWDPVRDDDGAVTGWRQSIYSYPPIGSPDGGMHATAEDLDRLLAAVREGRMLSPALTRAFLSPQVLHHEDDDVAVHFAFGLELEVRADGSIRSLGKDGVNAGASGIVRHYPDVDATLVVLSCTEDGAWAPIAAADELLAD</sequence>
<gene>
    <name evidence="2" type="ORF">SAMN04489720_2042</name>
</gene>
<organism evidence="2 3">
    <name type="scientific">Agrococcus jejuensis</name>
    <dbReference type="NCBI Taxonomy" id="399736"/>
    <lineage>
        <taxon>Bacteria</taxon>
        <taxon>Bacillati</taxon>
        <taxon>Actinomycetota</taxon>
        <taxon>Actinomycetes</taxon>
        <taxon>Micrococcales</taxon>
        <taxon>Microbacteriaceae</taxon>
        <taxon>Agrococcus</taxon>
    </lineage>
</organism>
<feature type="domain" description="Beta-lactamase-related" evidence="1">
    <location>
        <begin position="19"/>
        <end position="344"/>
    </location>
</feature>
<dbReference type="Gene3D" id="3.40.710.10">
    <property type="entry name" value="DD-peptidase/beta-lactamase superfamily"/>
    <property type="match status" value="1"/>
</dbReference>
<dbReference type="RefSeq" id="WP_092504725.1">
    <property type="nucleotide sequence ID" value="NZ_LT629695.1"/>
</dbReference>
<evidence type="ECO:0000313" key="2">
    <source>
        <dbReference type="EMBL" id="SDH69316.1"/>
    </source>
</evidence>
<evidence type="ECO:0000259" key="1">
    <source>
        <dbReference type="Pfam" id="PF00144"/>
    </source>
</evidence>
<reference evidence="3" key="1">
    <citation type="submission" date="2016-10" db="EMBL/GenBank/DDBJ databases">
        <authorList>
            <person name="Varghese N."/>
            <person name="Submissions S."/>
        </authorList>
    </citation>
    <scope>NUCLEOTIDE SEQUENCE [LARGE SCALE GENOMIC DNA]</scope>
    <source>
        <strain evidence="3">DSM 22002</strain>
    </source>
</reference>
<dbReference type="InterPro" id="IPR050789">
    <property type="entry name" value="Diverse_Enzym_Activities"/>
</dbReference>
<dbReference type="OrthoDB" id="9809635at2"/>
<dbReference type="AlphaFoldDB" id="A0A1G8EHG9"/>
<keyword evidence="3" id="KW-1185">Reference proteome</keyword>